<dbReference type="Gene3D" id="3.65.10.20">
    <property type="entry name" value="RNA 3'-terminal phosphate cyclase domain"/>
    <property type="match status" value="1"/>
</dbReference>
<feature type="domain" description="RNA 3'-terminal phosphate cyclase" evidence="8">
    <location>
        <begin position="8"/>
        <end position="349"/>
    </location>
</feature>
<dbReference type="Pfam" id="PF01137">
    <property type="entry name" value="RTC"/>
    <property type="match status" value="1"/>
</dbReference>
<dbReference type="EMBL" id="JARJCW010000079">
    <property type="protein sequence ID" value="KAJ7197262.1"/>
    <property type="molecule type" value="Genomic_DNA"/>
</dbReference>
<evidence type="ECO:0000256" key="3">
    <source>
        <dbReference type="ARBA" id="ARBA00022598"/>
    </source>
</evidence>
<dbReference type="NCBIfam" id="TIGR03399">
    <property type="entry name" value="RNA_3prim_cycl"/>
    <property type="match status" value="1"/>
</dbReference>
<dbReference type="InterPro" id="IPR013792">
    <property type="entry name" value="RNA3'P_cycl/enolpyr_Trfase_a/b"/>
</dbReference>
<evidence type="ECO:0000256" key="2">
    <source>
        <dbReference type="ARBA" id="ARBA00012725"/>
    </source>
</evidence>
<sequence length="372" mass="38891">MILDGSVLEGGGQILRNAVSLSALLGKPISIQKVRNGRKPPGLKNQHRVGVSRIELAAQIASARVTGATNGSLAVDFTPDRITAGDYTADSVTAGAVTLLLQISLPILLFAPATKSCTLTLKGGTNATNAPQIDYIQHVFLPFATRHFGLRAEVDLRRRGYFPKGGGEVHVTVFPGADSGALTSASVMERGSVTRIGGIAHLAGLPAHLGDKMVEGALKRLAQSGFAPDATVPVTIDIQSKREKNENTVGAGSGIVLWAELAGGGMIGGSAVGNKKKLPFAVGEEAANELIKGLEEGGVVDEYLEDQVIILMALAKGRSEIKCSKNGLSLHTKTAIWVAEQLTDAKFDVAVEDSGHTIIRCNGIGYMGIQNK</sequence>
<dbReference type="SUPFAM" id="SSF55205">
    <property type="entry name" value="EPT/RTPC-like"/>
    <property type="match status" value="1"/>
</dbReference>
<evidence type="ECO:0000256" key="7">
    <source>
        <dbReference type="PIRSR" id="PIRSR005378-2"/>
    </source>
</evidence>
<evidence type="ECO:0000256" key="4">
    <source>
        <dbReference type="ARBA" id="ARBA00022741"/>
    </source>
</evidence>
<name>A0AAD6V4R5_9AGAR</name>
<dbReference type="InterPro" id="IPR013791">
    <property type="entry name" value="RNA3'-term_phos_cycl_insert"/>
</dbReference>
<feature type="active site" description="Tele-AMP-histidine intermediate" evidence="6">
    <location>
        <position position="331"/>
    </location>
</feature>
<keyword evidence="3" id="KW-0436">Ligase</keyword>
<feature type="binding site" evidence="7">
    <location>
        <position position="102"/>
    </location>
    <ligand>
        <name>ATP</name>
        <dbReference type="ChEBI" id="CHEBI:30616"/>
    </ligand>
</feature>
<comment type="similarity">
    <text evidence="1">Belongs to the RNA 3'-terminal cyclase family. Type 1 subfamily.</text>
</comment>
<dbReference type="PIRSF" id="PIRSF005378">
    <property type="entry name" value="RNA3'_term_phos_cycl_euk"/>
    <property type="match status" value="1"/>
</dbReference>
<dbReference type="PROSITE" id="PS01287">
    <property type="entry name" value="RTC"/>
    <property type="match status" value="1"/>
</dbReference>
<evidence type="ECO:0000259" key="8">
    <source>
        <dbReference type="Pfam" id="PF01137"/>
    </source>
</evidence>
<dbReference type="InterPro" id="IPR017770">
    <property type="entry name" value="RNA3'_term_phos_cyc_type_1"/>
</dbReference>
<dbReference type="InterPro" id="IPR000228">
    <property type="entry name" value="RNA3'_term_phos_cyc"/>
</dbReference>
<dbReference type="Gene3D" id="3.30.360.20">
    <property type="entry name" value="RNA 3'-terminal phosphate cyclase, insert domain"/>
    <property type="match status" value="1"/>
</dbReference>
<proteinExistence type="inferred from homology"/>
<accession>A0AAD6V4R5</accession>
<dbReference type="Pfam" id="PF05189">
    <property type="entry name" value="RTC_insert"/>
    <property type="match status" value="1"/>
</dbReference>
<dbReference type="PANTHER" id="PTHR11096">
    <property type="entry name" value="RNA 3' TERMINAL PHOSPHATE CYCLASE"/>
    <property type="match status" value="1"/>
</dbReference>
<evidence type="ECO:0000256" key="6">
    <source>
        <dbReference type="PIRSR" id="PIRSR005378-1"/>
    </source>
</evidence>
<dbReference type="Proteomes" id="UP001219525">
    <property type="component" value="Unassembled WGS sequence"/>
</dbReference>
<dbReference type="InterPro" id="IPR037136">
    <property type="entry name" value="RNA3'_phos_cyclase_dom_sf"/>
</dbReference>
<dbReference type="InterPro" id="IPR023797">
    <property type="entry name" value="RNA3'_phos_cyclase_dom"/>
</dbReference>
<reference evidence="10" key="1">
    <citation type="submission" date="2023-03" db="EMBL/GenBank/DDBJ databases">
        <title>Massive genome expansion in bonnet fungi (Mycena s.s.) driven by repeated elements and novel gene families across ecological guilds.</title>
        <authorList>
            <consortium name="Lawrence Berkeley National Laboratory"/>
            <person name="Harder C.B."/>
            <person name="Miyauchi S."/>
            <person name="Viragh M."/>
            <person name="Kuo A."/>
            <person name="Thoen E."/>
            <person name="Andreopoulos B."/>
            <person name="Lu D."/>
            <person name="Skrede I."/>
            <person name="Drula E."/>
            <person name="Henrissat B."/>
            <person name="Morin E."/>
            <person name="Kohler A."/>
            <person name="Barry K."/>
            <person name="LaButti K."/>
            <person name="Morin E."/>
            <person name="Salamov A."/>
            <person name="Lipzen A."/>
            <person name="Mereny Z."/>
            <person name="Hegedus B."/>
            <person name="Baldrian P."/>
            <person name="Stursova M."/>
            <person name="Weitz H."/>
            <person name="Taylor A."/>
            <person name="Grigoriev I.V."/>
            <person name="Nagy L.G."/>
            <person name="Martin F."/>
            <person name="Kauserud H."/>
        </authorList>
    </citation>
    <scope>NUCLEOTIDE SEQUENCE</scope>
    <source>
        <strain evidence="10">9144</strain>
    </source>
</reference>
<dbReference type="AlphaFoldDB" id="A0AAD6V4R5"/>
<evidence type="ECO:0000313" key="11">
    <source>
        <dbReference type="Proteomes" id="UP001219525"/>
    </source>
</evidence>
<dbReference type="GO" id="GO:0005524">
    <property type="term" value="F:ATP binding"/>
    <property type="evidence" value="ECO:0007669"/>
    <property type="project" value="UniProtKB-KW"/>
</dbReference>
<dbReference type="PANTHER" id="PTHR11096:SF0">
    <property type="entry name" value="RNA 3'-TERMINAL PHOSPHATE CYCLASE"/>
    <property type="match status" value="1"/>
</dbReference>
<dbReference type="GO" id="GO:0005634">
    <property type="term" value="C:nucleus"/>
    <property type="evidence" value="ECO:0007669"/>
    <property type="project" value="TreeGrafter"/>
</dbReference>
<comment type="catalytic activity">
    <reaction evidence="5">
        <text>a 3'-end 3'-phospho-ribonucleotide-RNA + ATP = a 3'-end 2',3'-cyclophospho-ribonucleotide-RNA + AMP + diphosphate</text>
        <dbReference type="Rhea" id="RHEA:23976"/>
        <dbReference type="Rhea" id="RHEA-COMP:10463"/>
        <dbReference type="Rhea" id="RHEA-COMP:10464"/>
        <dbReference type="ChEBI" id="CHEBI:30616"/>
        <dbReference type="ChEBI" id="CHEBI:33019"/>
        <dbReference type="ChEBI" id="CHEBI:83062"/>
        <dbReference type="ChEBI" id="CHEBI:83064"/>
        <dbReference type="ChEBI" id="CHEBI:456215"/>
        <dbReference type="EC" id="6.5.1.4"/>
    </reaction>
</comment>
<evidence type="ECO:0000259" key="9">
    <source>
        <dbReference type="Pfam" id="PF05189"/>
    </source>
</evidence>
<evidence type="ECO:0000256" key="1">
    <source>
        <dbReference type="ARBA" id="ARBA00009206"/>
    </source>
</evidence>
<dbReference type="InterPro" id="IPR036553">
    <property type="entry name" value="RPTC_insert"/>
</dbReference>
<keyword evidence="7" id="KW-0067">ATP-binding</keyword>
<dbReference type="GO" id="GO:0003963">
    <property type="term" value="F:RNA-3'-phosphate cyclase activity"/>
    <property type="evidence" value="ECO:0007669"/>
    <property type="project" value="UniProtKB-EC"/>
</dbReference>
<comment type="caution">
    <text evidence="10">The sequence shown here is derived from an EMBL/GenBank/DDBJ whole genome shotgun (WGS) entry which is preliminary data.</text>
</comment>
<dbReference type="SUPFAM" id="SSF52913">
    <property type="entry name" value="RNA 3'-terminal phosphate cyclase, RPTC, insert domain"/>
    <property type="match status" value="1"/>
</dbReference>
<gene>
    <name evidence="10" type="ORF">GGX14DRAFT_668878</name>
</gene>
<keyword evidence="4 7" id="KW-0547">Nucleotide-binding</keyword>
<protein>
    <recommendedName>
        <fullName evidence="2">RNA 3'-terminal-phosphate cyclase (ATP)</fullName>
        <ecNumber evidence="2">6.5.1.4</ecNumber>
    </recommendedName>
</protein>
<organism evidence="10 11">
    <name type="scientific">Mycena pura</name>
    <dbReference type="NCBI Taxonomy" id="153505"/>
    <lineage>
        <taxon>Eukaryota</taxon>
        <taxon>Fungi</taxon>
        <taxon>Dikarya</taxon>
        <taxon>Basidiomycota</taxon>
        <taxon>Agaricomycotina</taxon>
        <taxon>Agaricomycetes</taxon>
        <taxon>Agaricomycetidae</taxon>
        <taxon>Agaricales</taxon>
        <taxon>Marasmiineae</taxon>
        <taxon>Mycenaceae</taxon>
        <taxon>Mycena</taxon>
    </lineage>
</organism>
<dbReference type="InterPro" id="IPR020719">
    <property type="entry name" value="RNA3'_term_phos_cycl-like_CS"/>
</dbReference>
<evidence type="ECO:0000313" key="10">
    <source>
        <dbReference type="EMBL" id="KAJ7197262.1"/>
    </source>
</evidence>
<dbReference type="EC" id="6.5.1.4" evidence="2"/>
<evidence type="ECO:0000256" key="5">
    <source>
        <dbReference type="ARBA" id="ARBA00024481"/>
    </source>
</evidence>
<feature type="binding site" evidence="7">
    <location>
        <begin position="303"/>
        <end position="307"/>
    </location>
    <ligand>
        <name>ATP</name>
        <dbReference type="ChEBI" id="CHEBI:30616"/>
    </ligand>
</feature>
<dbReference type="GO" id="GO:0006396">
    <property type="term" value="P:RNA processing"/>
    <property type="evidence" value="ECO:0007669"/>
    <property type="project" value="InterPro"/>
</dbReference>
<keyword evidence="11" id="KW-1185">Reference proteome</keyword>
<feature type="domain" description="RNA 3'-terminal phosphate cyclase insert" evidence="9">
    <location>
        <begin position="189"/>
        <end position="294"/>
    </location>
</feature>